<keyword evidence="1" id="KW-0472">Membrane</keyword>
<feature type="transmembrane region" description="Helical" evidence="1">
    <location>
        <begin position="94"/>
        <end position="111"/>
    </location>
</feature>
<dbReference type="InterPro" id="IPR050623">
    <property type="entry name" value="Glucan_succinyl_AcylTrfase"/>
</dbReference>
<proteinExistence type="predicted"/>
<feature type="transmembrane region" description="Helical" evidence="1">
    <location>
        <begin position="296"/>
        <end position="313"/>
    </location>
</feature>
<keyword evidence="3" id="KW-0808">Transferase</keyword>
<evidence type="ECO:0000259" key="2">
    <source>
        <dbReference type="Pfam" id="PF01757"/>
    </source>
</evidence>
<feature type="domain" description="Acyltransferase 3" evidence="2">
    <location>
        <begin position="11"/>
        <end position="340"/>
    </location>
</feature>
<dbReference type="RefSeq" id="WP_208926251.1">
    <property type="nucleotide sequence ID" value="NZ_LK996017.1"/>
</dbReference>
<feature type="transmembrane region" description="Helical" evidence="1">
    <location>
        <begin position="21"/>
        <end position="44"/>
    </location>
</feature>
<protein>
    <submittedName>
        <fullName evidence="3">Acetyltransferase, fucose-4-O-acetylase</fullName>
    </submittedName>
</protein>
<gene>
    <name evidence="3" type="ORF">DPCES_3978</name>
</gene>
<dbReference type="EMBL" id="LK996017">
    <property type="protein sequence ID" value="CDX03864.1"/>
    <property type="molecule type" value="Genomic_DNA"/>
</dbReference>
<feature type="transmembrane region" description="Helical" evidence="1">
    <location>
        <begin position="168"/>
        <end position="185"/>
    </location>
</feature>
<keyword evidence="1" id="KW-0812">Transmembrane</keyword>
<dbReference type="InterPro" id="IPR002656">
    <property type="entry name" value="Acyl_transf_3_dom"/>
</dbReference>
<organism evidence="3">
    <name type="scientific">Desulfitobacterium hafniense</name>
    <name type="common">Desulfitobacterium frappieri</name>
    <dbReference type="NCBI Taxonomy" id="49338"/>
    <lineage>
        <taxon>Bacteria</taxon>
        <taxon>Bacillati</taxon>
        <taxon>Bacillota</taxon>
        <taxon>Clostridia</taxon>
        <taxon>Eubacteriales</taxon>
        <taxon>Desulfitobacteriaceae</taxon>
        <taxon>Desulfitobacterium</taxon>
    </lineage>
</organism>
<evidence type="ECO:0000313" key="3">
    <source>
        <dbReference type="EMBL" id="CDX03864.1"/>
    </source>
</evidence>
<reference evidence="3" key="1">
    <citation type="submission" date="2014-07" db="EMBL/GenBank/DDBJ databases">
        <authorList>
            <person name="Hornung V.Bastian."/>
        </authorList>
    </citation>
    <scope>NUCLEOTIDE SEQUENCE</scope>
    <source>
        <strain evidence="3">PCE-S</strain>
    </source>
</reference>
<dbReference type="PANTHER" id="PTHR36927:SF1">
    <property type="entry name" value="MDO-LIKE PROTEIN"/>
    <property type="match status" value="1"/>
</dbReference>
<dbReference type="PANTHER" id="PTHR36927">
    <property type="entry name" value="BLR4337 PROTEIN"/>
    <property type="match status" value="1"/>
</dbReference>
<accession>A0A098B4U7</accession>
<feature type="transmembrane region" description="Helical" evidence="1">
    <location>
        <begin position="265"/>
        <end position="284"/>
    </location>
</feature>
<feature type="transmembrane region" description="Helical" evidence="1">
    <location>
        <begin position="319"/>
        <end position="340"/>
    </location>
</feature>
<evidence type="ECO:0000256" key="1">
    <source>
        <dbReference type="SAM" id="Phobius"/>
    </source>
</evidence>
<dbReference type="AlphaFoldDB" id="A0A098B4U7"/>
<feature type="transmembrane region" description="Helical" evidence="1">
    <location>
        <begin position="56"/>
        <end position="73"/>
    </location>
</feature>
<sequence>MSGNIPPPRKKYFDNIRSATIVLVLMYHVVYIFNSAGVVSNIPIQGIPALDSICYFLYPWFMCLLFVVAGISARYSLQTRSAGQFARERVRKLIVPYLGGAFLLGWLNGWVTAHYVDMFGGQAVPGFVKYLVYTLNIGPLWFLLELFVISILLLLIRKLDRRDRLWTLAGKASLPLMVLLFLPVWGSSFVLNLPVVVVFRNGIYWLMFLLGYYVFSHDTVLAKLKQHAVLFSIIAVGLGVAEVWYFFGQNYASDACLQHPLTNLYLWMMILAILGCAQRWLDFSNSLTKYLQKRSFALYVFHYPLLVTAAYWLTTYTELPMAAVYLILLPFTFAAPILFYEIVSRIPVIRYLSLGK</sequence>
<name>A0A098B4U7_DESHA</name>
<feature type="transmembrane region" description="Helical" evidence="1">
    <location>
        <begin position="131"/>
        <end position="156"/>
    </location>
</feature>
<keyword evidence="1" id="KW-1133">Transmembrane helix</keyword>
<feature type="transmembrane region" description="Helical" evidence="1">
    <location>
        <begin position="227"/>
        <end position="245"/>
    </location>
</feature>
<dbReference type="PATRIC" id="fig|49338.4.peg.4276"/>
<dbReference type="Pfam" id="PF01757">
    <property type="entry name" value="Acyl_transf_3"/>
    <property type="match status" value="1"/>
</dbReference>
<dbReference type="GO" id="GO:0016747">
    <property type="term" value="F:acyltransferase activity, transferring groups other than amino-acyl groups"/>
    <property type="evidence" value="ECO:0007669"/>
    <property type="project" value="InterPro"/>
</dbReference>
<feature type="transmembrane region" description="Helical" evidence="1">
    <location>
        <begin position="191"/>
        <end position="215"/>
    </location>
</feature>